<evidence type="ECO:0000313" key="2">
    <source>
        <dbReference type="Proteomes" id="UP000063699"/>
    </source>
</evidence>
<gene>
    <name evidence="1" type="ORF">AOZ06_05250</name>
</gene>
<proteinExistence type="predicted"/>
<dbReference type="AlphaFoldDB" id="A0A0N9HP51"/>
<sequence length="405" mass="43122">MVEHVRSSNLDPYATSLSGVQSILDASAGGTAVPVEVADAIVEELDAAGYLETRDGHGVTVLPESHGGRVSIAHGVLDDLVTQLVGVLSVSGDINDPQSSTLSVTSVDLDPVRQWSDRQGMRAQTWLAIAWEHGWVSHASRLAAVLSRMWIVLGKFDHAAAALAVAQDAESAAAQERMADLWACRTRAFSDAHRYDDAVESATSALLCALETGSHDRVAAAYDLRGDMCGRAGRLAESVRDLWIADRHARQAVRRAPLGDRSCVRIDPKQVEARLTEAKARLEAAAVSSAWAWGPSAEEQGLLATAYVAHSLIADNTDEAGVYLARVVRESVTALPDAAAARIATTLGQKAQTSGLLDVAISYFDLAVDRYDSVGRHDDATATRVLRDRVMARPVSSSGSVEVVP</sequence>
<dbReference type="EMBL" id="CP012752">
    <property type="protein sequence ID" value="ALG06410.1"/>
    <property type="molecule type" value="Genomic_DNA"/>
</dbReference>
<dbReference type="InterPro" id="IPR011990">
    <property type="entry name" value="TPR-like_helical_dom_sf"/>
</dbReference>
<accession>A0A0N9HP51</accession>
<evidence type="ECO:0000313" key="1">
    <source>
        <dbReference type="EMBL" id="ALG06410.1"/>
    </source>
</evidence>
<dbReference type="Proteomes" id="UP000063699">
    <property type="component" value="Chromosome"/>
</dbReference>
<dbReference type="SUPFAM" id="SSF48452">
    <property type="entry name" value="TPR-like"/>
    <property type="match status" value="1"/>
</dbReference>
<keyword evidence="2" id="KW-1185">Reference proteome</keyword>
<reference evidence="1 2" key="1">
    <citation type="submission" date="2015-07" db="EMBL/GenBank/DDBJ databases">
        <title>Genome sequencing of Kibdelosporangium phytohabitans.</title>
        <authorList>
            <person name="Qin S."/>
            <person name="Xing K."/>
        </authorList>
    </citation>
    <scope>NUCLEOTIDE SEQUENCE [LARGE SCALE GENOMIC DNA]</scope>
    <source>
        <strain evidence="1 2">KLBMP1111</strain>
    </source>
</reference>
<organism evidence="1 2">
    <name type="scientific">Kibdelosporangium phytohabitans</name>
    <dbReference type="NCBI Taxonomy" id="860235"/>
    <lineage>
        <taxon>Bacteria</taxon>
        <taxon>Bacillati</taxon>
        <taxon>Actinomycetota</taxon>
        <taxon>Actinomycetes</taxon>
        <taxon>Pseudonocardiales</taxon>
        <taxon>Pseudonocardiaceae</taxon>
        <taxon>Kibdelosporangium</taxon>
    </lineage>
</organism>
<dbReference type="STRING" id="860235.AOZ06_05250"/>
<protein>
    <submittedName>
        <fullName evidence="1">Uncharacterized protein</fullName>
    </submittedName>
</protein>
<name>A0A0N9HP51_9PSEU</name>
<dbReference type="KEGG" id="kphy:AOZ06_05250"/>